<keyword evidence="3 5" id="KW-1133">Transmembrane helix</keyword>
<feature type="transmembrane region" description="Helical" evidence="5">
    <location>
        <begin position="351"/>
        <end position="371"/>
    </location>
</feature>
<organism evidence="6 7">
    <name type="scientific">Fulvivirga kasyanovii</name>
    <dbReference type="NCBI Taxonomy" id="396812"/>
    <lineage>
        <taxon>Bacteria</taxon>
        <taxon>Pseudomonadati</taxon>
        <taxon>Bacteroidota</taxon>
        <taxon>Cytophagia</taxon>
        <taxon>Cytophagales</taxon>
        <taxon>Fulvivirgaceae</taxon>
        <taxon>Fulvivirga</taxon>
    </lineage>
</organism>
<feature type="transmembrane region" description="Helical" evidence="5">
    <location>
        <begin position="186"/>
        <end position="211"/>
    </location>
</feature>
<feature type="transmembrane region" description="Helical" evidence="5">
    <location>
        <begin position="232"/>
        <end position="254"/>
    </location>
</feature>
<reference evidence="6 7" key="1">
    <citation type="submission" date="2019-02" db="EMBL/GenBank/DDBJ databases">
        <authorList>
            <person name="Goldberg S.R."/>
            <person name="Haltli B.A."/>
            <person name="Correa H."/>
            <person name="Russell K.G."/>
        </authorList>
    </citation>
    <scope>NUCLEOTIDE SEQUENCE [LARGE SCALE GENOMIC DNA]</scope>
    <source>
        <strain evidence="6 7">JCM 16186</strain>
    </source>
</reference>
<feature type="transmembrane region" description="Helical" evidence="5">
    <location>
        <begin position="148"/>
        <end position="166"/>
    </location>
</feature>
<dbReference type="InterPro" id="IPR001046">
    <property type="entry name" value="NRAMP_fam"/>
</dbReference>
<dbReference type="EMBL" id="SMLW01000197">
    <property type="protein sequence ID" value="MTI23477.1"/>
    <property type="molecule type" value="Genomic_DNA"/>
</dbReference>
<name>A0ABW9RHF1_9BACT</name>
<keyword evidence="2 5" id="KW-0812">Transmembrane</keyword>
<sequence length="412" mass="44814">MNDKVRNFLKTLGPGIVFAGMCIGVSHLVQSTRAGADYGFTLLIAVIAANLFKYPFFEFSSRYTGATGLSILDGYAKVGKWILWVYGIMTLVTMFIVSAAVTFVAAGLLSNLMGFELTTNWWAAIIFGVCIIVLGSGRYSALDSLLKIVSVVLLISTITAVVVAFVKGRPEPVEGFIPKELNSASGLIFLIALMGWMPTAVDMSTWTGLWAEARIKQTGYKPTLKETLLDFNIGYSITALLAVIFLSLGALVMYGSGIELSNSAPAFAGQLLGMYTSSIGPWSYFIIAVAAFSTMFSTSITVLDGYGRTMERIVKLIFDGKKKVGYFYWIVLIAVGSFLVISQFLNNLKSLVDLATVVSFVIAPLAAFLNYKVIFSKDITGDFVPPKWLKLLGIAGLIFLSAFTLIYFYVLI</sequence>
<gene>
    <name evidence="6" type="ORF">E1163_00785</name>
</gene>
<comment type="caution">
    <text evidence="6">The sequence shown here is derived from an EMBL/GenBank/DDBJ whole genome shotgun (WGS) entry which is preliminary data.</text>
</comment>
<feature type="transmembrane region" description="Helical" evidence="5">
    <location>
        <begin position="81"/>
        <end position="109"/>
    </location>
</feature>
<accession>A0ABW9RHF1</accession>
<dbReference type="Gene3D" id="1.20.1740.10">
    <property type="entry name" value="Amino acid/polyamine transporter I"/>
    <property type="match status" value="1"/>
</dbReference>
<dbReference type="RefSeq" id="WP_155168621.1">
    <property type="nucleotide sequence ID" value="NZ_BAAAFL010000010.1"/>
</dbReference>
<feature type="transmembrane region" description="Helical" evidence="5">
    <location>
        <begin position="121"/>
        <end position="141"/>
    </location>
</feature>
<dbReference type="Pfam" id="PF01566">
    <property type="entry name" value="Nramp"/>
    <property type="match status" value="1"/>
</dbReference>
<feature type="transmembrane region" description="Helical" evidence="5">
    <location>
        <begin position="12"/>
        <end position="29"/>
    </location>
</feature>
<protein>
    <submittedName>
        <fullName evidence="6">Divalent metal cation transporter</fullName>
    </submittedName>
</protein>
<feature type="transmembrane region" description="Helical" evidence="5">
    <location>
        <begin position="282"/>
        <end position="303"/>
    </location>
</feature>
<keyword evidence="7" id="KW-1185">Reference proteome</keyword>
<evidence type="ECO:0000256" key="5">
    <source>
        <dbReference type="SAM" id="Phobius"/>
    </source>
</evidence>
<proteinExistence type="predicted"/>
<comment type="subcellular location">
    <subcellularLocation>
        <location evidence="1">Membrane</location>
        <topology evidence="1">Multi-pass membrane protein</topology>
    </subcellularLocation>
</comment>
<keyword evidence="4 5" id="KW-0472">Membrane</keyword>
<evidence type="ECO:0000313" key="6">
    <source>
        <dbReference type="EMBL" id="MTI23477.1"/>
    </source>
</evidence>
<dbReference type="Proteomes" id="UP000798808">
    <property type="component" value="Unassembled WGS sequence"/>
</dbReference>
<feature type="transmembrane region" description="Helical" evidence="5">
    <location>
        <begin position="35"/>
        <end position="52"/>
    </location>
</feature>
<evidence type="ECO:0000256" key="4">
    <source>
        <dbReference type="ARBA" id="ARBA00023136"/>
    </source>
</evidence>
<feature type="transmembrane region" description="Helical" evidence="5">
    <location>
        <begin position="391"/>
        <end position="410"/>
    </location>
</feature>
<evidence type="ECO:0000256" key="1">
    <source>
        <dbReference type="ARBA" id="ARBA00004141"/>
    </source>
</evidence>
<evidence type="ECO:0000256" key="2">
    <source>
        <dbReference type="ARBA" id="ARBA00022692"/>
    </source>
</evidence>
<evidence type="ECO:0000256" key="3">
    <source>
        <dbReference type="ARBA" id="ARBA00022989"/>
    </source>
</evidence>
<dbReference type="NCBIfam" id="NF037982">
    <property type="entry name" value="Nramp_1"/>
    <property type="match status" value="1"/>
</dbReference>
<evidence type="ECO:0000313" key="7">
    <source>
        <dbReference type="Proteomes" id="UP000798808"/>
    </source>
</evidence>
<feature type="transmembrane region" description="Helical" evidence="5">
    <location>
        <begin position="324"/>
        <end position="345"/>
    </location>
</feature>